<proteinExistence type="predicted"/>
<evidence type="ECO:0000256" key="1">
    <source>
        <dbReference type="ARBA" id="ARBA00023125"/>
    </source>
</evidence>
<sequence length="556" mass="65028">MFRLFILLLVSTAELWVAQSTGNVAYHQIRKKYDHQKVNDTTALSYVDLLINLAKKEKNYSELTYAYQDALNFEPSGFRKKLYADSAITSAQHSCNNDLIASAYLERGIVSYFNFKDYQPALHDYIKALSYARRSTSPYVKYNILYHLGVMKSYLGYYDEAVSQFETCSAFFKQEILKNNSPDILYNMRKGYYNSLHQLIYCYQQMGDNDSADHLIEIGKREITQDLDFVQLRSYFLKSKGISEFRKGNYEQSIADLNRALPELFRVNDFAWVSVIYFYLGKNKLAQHQQQESFSFFRKVDSIYQKHLFFFPELTENYKILLKNAPKKSNMDETLSFSNTLHEIEKINEEDRHHLFTQFEVERINIEYASITKRYKDTLAAVMTACVFLLMLTTKAYLEKKPEKTYDVVLAGVGVDIEELKTDVSPPKWTLSAEIRNRIRKNLQKFEDEKEFLKPNLSLKKIAIRVGTNPNYLSAYINTEKGMHFNRYLSELRIQYIAELLAEDPITAHQKTEVLAKLCGIASRSNFLKLFSEIYGMSLQEYQHQCREKFAANDRL</sequence>
<dbReference type="EMBL" id="CP033932">
    <property type="protein sequence ID" value="AZB25986.1"/>
    <property type="molecule type" value="Genomic_DNA"/>
</dbReference>
<dbReference type="GO" id="GO:0003700">
    <property type="term" value="F:DNA-binding transcription factor activity"/>
    <property type="evidence" value="ECO:0007669"/>
    <property type="project" value="InterPro"/>
</dbReference>
<gene>
    <name evidence="3" type="ORF">EG339_16020</name>
</gene>
<dbReference type="KEGG" id="cben:EG339_16020"/>
<dbReference type="InterPro" id="IPR018060">
    <property type="entry name" value="HTH_AraC"/>
</dbReference>
<dbReference type="Proteomes" id="UP000271193">
    <property type="component" value="Chromosome"/>
</dbReference>
<dbReference type="Gene3D" id="1.10.10.60">
    <property type="entry name" value="Homeodomain-like"/>
    <property type="match status" value="2"/>
</dbReference>
<dbReference type="InterPro" id="IPR019734">
    <property type="entry name" value="TPR_rpt"/>
</dbReference>
<dbReference type="AlphaFoldDB" id="A0A3G6THA9"/>
<dbReference type="PROSITE" id="PS01124">
    <property type="entry name" value="HTH_ARAC_FAMILY_2"/>
    <property type="match status" value="1"/>
</dbReference>
<dbReference type="RefSeq" id="WP_123870932.1">
    <property type="nucleotide sequence ID" value="NZ_CP033932.1"/>
</dbReference>
<dbReference type="SUPFAM" id="SSF48452">
    <property type="entry name" value="TPR-like"/>
    <property type="match status" value="2"/>
</dbReference>
<dbReference type="GO" id="GO:0043565">
    <property type="term" value="F:sequence-specific DNA binding"/>
    <property type="evidence" value="ECO:0007669"/>
    <property type="project" value="InterPro"/>
</dbReference>
<evidence type="ECO:0000313" key="3">
    <source>
        <dbReference type="EMBL" id="AZB25986.1"/>
    </source>
</evidence>
<dbReference type="Pfam" id="PF12833">
    <property type="entry name" value="HTH_18"/>
    <property type="match status" value="1"/>
</dbReference>
<dbReference type="SMART" id="SM00028">
    <property type="entry name" value="TPR"/>
    <property type="match status" value="3"/>
</dbReference>
<organism evidence="3 4">
    <name type="scientific">Chryseobacterium bernardetii</name>
    <dbReference type="NCBI Taxonomy" id="1241978"/>
    <lineage>
        <taxon>Bacteria</taxon>
        <taxon>Pseudomonadati</taxon>
        <taxon>Bacteroidota</taxon>
        <taxon>Flavobacteriia</taxon>
        <taxon>Flavobacteriales</taxon>
        <taxon>Weeksellaceae</taxon>
        <taxon>Chryseobacterium group</taxon>
        <taxon>Chryseobacterium</taxon>
    </lineage>
</organism>
<evidence type="ECO:0000259" key="2">
    <source>
        <dbReference type="PROSITE" id="PS01124"/>
    </source>
</evidence>
<dbReference type="PANTHER" id="PTHR43280:SF2">
    <property type="entry name" value="HTH-TYPE TRANSCRIPTIONAL REGULATOR EXSA"/>
    <property type="match status" value="1"/>
</dbReference>
<feature type="domain" description="HTH araC/xylS-type" evidence="2">
    <location>
        <begin position="433"/>
        <end position="545"/>
    </location>
</feature>
<accession>A0A3G6THA9</accession>
<dbReference type="InterPro" id="IPR011990">
    <property type="entry name" value="TPR-like_helical_dom_sf"/>
</dbReference>
<dbReference type="SMART" id="SM00342">
    <property type="entry name" value="HTH_ARAC"/>
    <property type="match status" value="1"/>
</dbReference>
<keyword evidence="1" id="KW-0238">DNA-binding</keyword>
<name>A0A3G6THA9_9FLAO</name>
<keyword evidence="4" id="KW-1185">Reference proteome</keyword>
<reference evidence="4" key="1">
    <citation type="submission" date="2018-11" db="EMBL/GenBank/DDBJ databases">
        <title>Proposal to divide the Flavobacteriaceae and reorganize its genera based on Amino Acid Identity values calculated from whole genome sequences.</title>
        <authorList>
            <person name="Nicholson A.C."/>
            <person name="Gulvik C.A."/>
            <person name="Whitney A.M."/>
            <person name="Humrighouse B.W."/>
            <person name="Bell M."/>
            <person name="Holmes B."/>
            <person name="Steigerwalt A.G."/>
            <person name="Villarma A."/>
            <person name="Sheth M."/>
            <person name="Batra D."/>
            <person name="Pryor J."/>
            <person name="Bernardet J.-F."/>
            <person name="Hugo C."/>
            <person name="Kampfer P."/>
            <person name="Newman J."/>
            <person name="McQuiston J.R."/>
        </authorList>
    </citation>
    <scope>NUCLEOTIDE SEQUENCE [LARGE SCALE GENOMIC DNA]</scope>
    <source>
        <strain evidence="4">G0229</strain>
    </source>
</reference>
<dbReference type="GeneID" id="99066317"/>
<dbReference type="Gene3D" id="1.25.40.10">
    <property type="entry name" value="Tetratricopeptide repeat domain"/>
    <property type="match status" value="2"/>
</dbReference>
<evidence type="ECO:0000313" key="4">
    <source>
        <dbReference type="Proteomes" id="UP000271193"/>
    </source>
</evidence>
<dbReference type="PANTHER" id="PTHR43280">
    <property type="entry name" value="ARAC-FAMILY TRANSCRIPTIONAL REGULATOR"/>
    <property type="match status" value="1"/>
</dbReference>
<protein>
    <submittedName>
        <fullName evidence="3">AraC family transcriptional regulator</fullName>
    </submittedName>
</protein>